<accession>A0A2L0EQS7</accession>
<evidence type="ECO:0000313" key="3">
    <source>
        <dbReference type="Proteomes" id="UP000238348"/>
    </source>
</evidence>
<dbReference type="InterPro" id="IPR001466">
    <property type="entry name" value="Beta-lactam-related"/>
</dbReference>
<dbReference type="EMBL" id="CP012673">
    <property type="protein sequence ID" value="AUX41661.1"/>
    <property type="molecule type" value="Genomic_DNA"/>
</dbReference>
<evidence type="ECO:0000259" key="1">
    <source>
        <dbReference type="Pfam" id="PF00144"/>
    </source>
</evidence>
<reference evidence="2 3" key="1">
    <citation type="submission" date="2015-09" db="EMBL/GenBank/DDBJ databases">
        <title>Sorangium comparison.</title>
        <authorList>
            <person name="Zaburannyi N."/>
            <person name="Bunk B."/>
            <person name="Overmann J."/>
            <person name="Mueller R."/>
        </authorList>
    </citation>
    <scope>NUCLEOTIDE SEQUENCE [LARGE SCALE GENOMIC DNA]</scope>
    <source>
        <strain evidence="2 3">So ce26</strain>
    </source>
</reference>
<dbReference type="AlphaFoldDB" id="A0A2L0EQS7"/>
<gene>
    <name evidence="2" type="ORF">SOCE26_030830</name>
</gene>
<dbReference type="SUPFAM" id="SSF56601">
    <property type="entry name" value="beta-lactamase/transpeptidase-like"/>
    <property type="match status" value="1"/>
</dbReference>
<dbReference type="RefSeq" id="WP_159396949.1">
    <property type="nucleotide sequence ID" value="NZ_CP012673.1"/>
</dbReference>
<name>A0A2L0EQS7_SORCE</name>
<dbReference type="PANTHER" id="PTHR46825:SF9">
    <property type="entry name" value="BETA-LACTAMASE-RELATED DOMAIN-CONTAINING PROTEIN"/>
    <property type="match status" value="1"/>
</dbReference>
<dbReference type="Pfam" id="PF00144">
    <property type="entry name" value="Beta-lactamase"/>
    <property type="match status" value="1"/>
</dbReference>
<evidence type="ECO:0000313" key="2">
    <source>
        <dbReference type="EMBL" id="AUX41661.1"/>
    </source>
</evidence>
<dbReference type="Gene3D" id="3.40.710.10">
    <property type="entry name" value="DD-peptidase/beta-lactamase superfamily"/>
    <property type="match status" value="1"/>
</dbReference>
<dbReference type="Proteomes" id="UP000238348">
    <property type="component" value="Chromosome"/>
</dbReference>
<organism evidence="2 3">
    <name type="scientific">Sorangium cellulosum</name>
    <name type="common">Polyangium cellulosum</name>
    <dbReference type="NCBI Taxonomy" id="56"/>
    <lineage>
        <taxon>Bacteria</taxon>
        <taxon>Pseudomonadati</taxon>
        <taxon>Myxococcota</taxon>
        <taxon>Polyangia</taxon>
        <taxon>Polyangiales</taxon>
        <taxon>Polyangiaceae</taxon>
        <taxon>Sorangium</taxon>
    </lineage>
</organism>
<protein>
    <recommendedName>
        <fullName evidence="1">Beta-lactamase-related domain-containing protein</fullName>
    </recommendedName>
</protein>
<dbReference type="OrthoDB" id="5487213at2"/>
<dbReference type="InterPro" id="IPR050491">
    <property type="entry name" value="AmpC-like"/>
</dbReference>
<feature type="domain" description="Beta-lactamase-related" evidence="1">
    <location>
        <begin position="26"/>
        <end position="209"/>
    </location>
</feature>
<dbReference type="InterPro" id="IPR012338">
    <property type="entry name" value="Beta-lactam/transpept-like"/>
</dbReference>
<dbReference type="PANTHER" id="PTHR46825">
    <property type="entry name" value="D-ALANYL-D-ALANINE-CARBOXYPEPTIDASE/ENDOPEPTIDASE AMPH"/>
    <property type="match status" value="1"/>
</dbReference>
<proteinExistence type="predicted"/>
<sequence length="228" mass="24793">MIPLGDVARGYFEDGGAYYDAELNFLDQHPGTTWSYANLGYALLGRIGEIAAEDDFREVCSAAVLKPLGMRDSSMRLAELDPDRMAVPYLWDGEEHLTWGQYTFADYPNGGLFASAHDIVRFAAAVGDPALLEARGVLGRASREEMLRPHVAAPEREGTQAIGFVHTELAGEAMYGHDGSEIGVLTSMRIRARDGMAVVLLTNNGQKQDIAPIQAILETLFEAATSLD</sequence>